<evidence type="ECO:0000313" key="8">
    <source>
        <dbReference type="Proteomes" id="UP001152649"/>
    </source>
</evidence>
<protein>
    <recommendedName>
        <fullName evidence="6">Aminotransferase class I/classII large domain-containing protein</fullName>
    </recommendedName>
</protein>
<dbReference type="InterPro" id="IPR015424">
    <property type="entry name" value="PyrdxlP-dep_Trfase"/>
</dbReference>
<dbReference type="Pfam" id="PF00155">
    <property type="entry name" value="Aminotran_1_2"/>
    <property type="match status" value="1"/>
</dbReference>
<evidence type="ECO:0000313" key="7">
    <source>
        <dbReference type="EMBL" id="CAG8343411.1"/>
    </source>
</evidence>
<evidence type="ECO:0000256" key="2">
    <source>
        <dbReference type="ARBA" id="ARBA00007441"/>
    </source>
</evidence>
<sequence>MLSSRCTSRNETIIPSLLKQHDAVLSGSSSTIDLSTAENWHVKEILLELLHEAEGKQTEEVSHTRPVHSITPVTNICSAKDLSYSSGIGGCSKTRSLLANLFNKYFCPRIPVETSHVVLAAGGSFALTALVEQICNPGDGILIATPYWAGLDISISIHGHATVVPVHVPLSEFFSPDSVRHYESAADNSSIPIKAVLVCNPHNPLGQCYPRETLQALLEFCQRRDLHYISDEVYALSAHQPAPDGFIPFSSILQLSTSETSERVHVVYSLSKDFGCSGIRLGALITRNEPIRLSAALSLHSQVSSMSTSFAYNSLLRDDSIMKISDHGGRHLKISYERITSFFKSHGIEYIPGAFGMFVFARLFPVTSIEEERSLERCFKLNGVSLSSGTSYHFQELGWFRLCYGVRLDQLGEALIRVDRGIRCHVEAQSMQ</sequence>
<dbReference type="PANTHER" id="PTHR43795">
    <property type="entry name" value="BIFUNCTIONAL ASPARTATE AMINOTRANSFERASE AND GLUTAMATE/ASPARTATE-PREPHENATE AMINOTRANSFERASE-RELATED"/>
    <property type="match status" value="1"/>
</dbReference>
<proteinExistence type="inferred from homology"/>
<dbReference type="AlphaFoldDB" id="A0A9W4ITJ1"/>
<comment type="caution">
    <text evidence="7">The sequence shown here is derived from an EMBL/GenBank/DDBJ whole genome shotgun (WGS) entry which is preliminary data.</text>
</comment>
<reference evidence="7" key="1">
    <citation type="submission" date="2021-07" db="EMBL/GenBank/DDBJ databases">
        <authorList>
            <person name="Branca A.L. A."/>
        </authorList>
    </citation>
    <scope>NUCLEOTIDE SEQUENCE</scope>
</reference>
<evidence type="ECO:0000256" key="4">
    <source>
        <dbReference type="ARBA" id="ARBA00022679"/>
    </source>
</evidence>
<name>A0A9W4ITJ1_9EURO</name>
<evidence type="ECO:0000256" key="3">
    <source>
        <dbReference type="ARBA" id="ARBA00022576"/>
    </source>
</evidence>
<evidence type="ECO:0000259" key="6">
    <source>
        <dbReference type="Pfam" id="PF00155"/>
    </source>
</evidence>
<dbReference type="PANTHER" id="PTHR43795:SF32">
    <property type="entry name" value="AMINOTRANSFERASE GLII-RELATED"/>
    <property type="match status" value="1"/>
</dbReference>
<dbReference type="SUPFAM" id="SSF53383">
    <property type="entry name" value="PLP-dependent transferases"/>
    <property type="match status" value="1"/>
</dbReference>
<dbReference type="Proteomes" id="UP001152649">
    <property type="component" value="Unassembled WGS sequence"/>
</dbReference>
<dbReference type="GO" id="GO:0030170">
    <property type="term" value="F:pyridoxal phosphate binding"/>
    <property type="evidence" value="ECO:0007669"/>
    <property type="project" value="InterPro"/>
</dbReference>
<dbReference type="InterPro" id="IPR015422">
    <property type="entry name" value="PyrdxlP-dep_Trfase_small"/>
</dbReference>
<dbReference type="InterPro" id="IPR004839">
    <property type="entry name" value="Aminotransferase_I/II_large"/>
</dbReference>
<comment type="similarity">
    <text evidence="2">Belongs to the class-I pyridoxal-phosphate-dependent aminotransferase family.</text>
</comment>
<dbReference type="EMBL" id="CAJVPG010000111">
    <property type="protein sequence ID" value="CAG8343411.1"/>
    <property type="molecule type" value="Genomic_DNA"/>
</dbReference>
<dbReference type="OrthoDB" id="1077582at2759"/>
<dbReference type="Gene3D" id="3.40.640.10">
    <property type="entry name" value="Type I PLP-dependent aspartate aminotransferase-like (Major domain)"/>
    <property type="match status" value="1"/>
</dbReference>
<dbReference type="InterPro" id="IPR050478">
    <property type="entry name" value="Ethylene_sulfur-biosynth"/>
</dbReference>
<dbReference type="CDD" id="cd00609">
    <property type="entry name" value="AAT_like"/>
    <property type="match status" value="1"/>
</dbReference>
<keyword evidence="8" id="KW-1185">Reference proteome</keyword>
<dbReference type="GO" id="GO:0008483">
    <property type="term" value="F:transaminase activity"/>
    <property type="evidence" value="ECO:0007669"/>
    <property type="project" value="UniProtKB-KW"/>
</dbReference>
<dbReference type="GO" id="GO:0006520">
    <property type="term" value="P:amino acid metabolic process"/>
    <property type="evidence" value="ECO:0007669"/>
    <property type="project" value="TreeGrafter"/>
</dbReference>
<keyword evidence="4" id="KW-0808">Transferase</keyword>
<evidence type="ECO:0000256" key="5">
    <source>
        <dbReference type="ARBA" id="ARBA00022898"/>
    </source>
</evidence>
<evidence type="ECO:0000256" key="1">
    <source>
        <dbReference type="ARBA" id="ARBA00001933"/>
    </source>
</evidence>
<gene>
    <name evidence="7" type="ORF">PSALAMII_LOCUS2922</name>
</gene>
<accession>A0A9W4ITJ1</accession>
<comment type="cofactor">
    <cofactor evidence="1">
        <name>pyridoxal 5'-phosphate</name>
        <dbReference type="ChEBI" id="CHEBI:597326"/>
    </cofactor>
</comment>
<dbReference type="Gene3D" id="3.90.1150.10">
    <property type="entry name" value="Aspartate Aminotransferase, domain 1"/>
    <property type="match status" value="1"/>
</dbReference>
<dbReference type="PRINTS" id="PR00753">
    <property type="entry name" value="ACCSYNTHASE"/>
</dbReference>
<organism evidence="7 8">
    <name type="scientific">Penicillium salamii</name>
    <dbReference type="NCBI Taxonomy" id="1612424"/>
    <lineage>
        <taxon>Eukaryota</taxon>
        <taxon>Fungi</taxon>
        <taxon>Dikarya</taxon>
        <taxon>Ascomycota</taxon>
        <taxon>Pezizomycotina</taxon>
        <taxon>Eurotiomycetes</taxon>
        <taxon>Eurotiomycetidae</taxon>
        <taxon>Eurotiales</taxon>
        <taxon>Aspergillaceae</taxon>
        <taxon>Penicillium</taxon>
    </lineage>
</organism>
<feature type="domain" description="Aminotransferase class I/classII large" evidence="6">
    <location>
        <begin position="89"/>
        <end position="415"/>
    </location>
</feature>
<keyword evidence="3" id="KW-0032">Aminotransferase</keyword>
<dbReference type="InterPro" id="IPR015421">
    <property type="entry name" value="PyrdxlP-dep_Trfase_major"/>
</dbReference>
<keyword evidence="5" id="KW-0663">Pyridoxal phosphate</keyword>